<keyword evidence="5 7" id="KW-0067">ATP-binding</keyword>
<dbReference type="InterPro" id="IPR001412">
    <property type="entry name" value="aa-tRNA-synth_I_CS"/>
</dbReference>
<dbReference type="RefSeq" id="WP_377168366.1">
    <property type="nucleotide sequence ID" value="NZ_JBHSMQ010000005.1"/>
</dbReference>
<evidence type="ECO:0000256" key="4">
    <source>
        <dbReference type="ARBA" id="ARBA00022833"/>
    </source>
</evidence>
<sequence>MPEVTRFAPSPTGWLHLGHAYAALFAQEKAAGGRFLIRLEDIDGTRARPEYEEAIFEDLAWLGLEWERPVRRQSEHFDDYRAALKRLEGLGVLYPCFCTRREIQEEIARAGNAPQGPDGPLYPGTCRNRSAEERAQRMAAGEPYALRLDVAKAAGLVGGDLEWRDRGRGVFTARPGVFGDVVLARKDTPASYHLAVVVDDALQGITLVTRGEDLLEATHLHRLLQALLGLPVPEWWHHGLITDENGKRLAKRDDARSLRSLREAGWTAERVREVLGRNDG</sequence>
<gene>
    <name evidence="9" type="primary">gluQRS</name>
    <name evidence="9" type="ORF">ACFQDI_15560</name>
</gene>
<keyword evidence="6 7" id="KW-0030">Aminoacyl-tRNA synthetase</keyword>
<evidence type="ECO:0000256" key="7">
    <source>
        <dbReference type="RuleBase" id="RU363037"/>
    </source>
</evidence>
<comment type="similarity">
    <text evidence="7">Belongs to the class-I aminoacyl-tRNA synthetase family.</text>
</comment>
<comment type="caution">
    <text evidence="9">The sequence shown here is derived from an EMBL/GenBank/DDBJ whole genome shotgun (WGS) entry which is preliminary data.</text>
</comment>
<reference evidence="10" key="1">
    <citation type="journal article" date="2019" name="Int. J. Syst. Evol. Microbiol.">
        <title>The Global Catalogue of Microorganisms (GCM) 10K type strain sequencing project: providing services to taxonomists for standard genome sequencing and annotation.</title>
        <authorList>
            <consortium name="The Broad Institute Genomics Platform"/>
            <consortium name="The Broad Institute Genome Sequencing Center for Infectious Disease"/>
            <person name="Wu L."/>
            <person name="Ma J."/>
        </authorList>
    </citation>
    <scope>NUCLEOTIDE SEQUENCE [LARGE SCALE GENOMIC DNA]</scope>
    <source>
        <strain evidence="10">CGMCC 4.1469</strain>
    </source>
</reference>
<keyword evidence="10" id="KW-1185">Reference proteome</keyword>
<dbReference type="PANTHER" id="PTHR43311">
    <property type="entry name" value="GLUTAMATE--TRNA LIGASE"/>
    <property type="match status" value="1"/>
</dbReference>
<accession>A0ABW0KTD6</accession>
<keyword evidence="1 7" id="KW-0436">Ligase</keyword>
<dbReference type="Proteomes" id="UP001596052">
    <property type="component" value="Unassembled WGS sequence"/>
</dbReference>
<dbReference type="SUPFAM" id="SSF52374">
    <property type="entry name" value="Nucleotidylyl transferase"/>
    <property type="match status" value="1"/>
</dbReference>
<keyword evidence="2" id="KW-0479">Metal-binding</keyword>
<dbReference type="Gene3D" id="3.40.50.620">
    <property type="entry name" value="HUPs"/>
    <property type="match status" value="1"/>
</dbReference>
<dbReference type="InterPro" id="IPR014729">
    <property type="entry name" value="Rossmann-like_a/b/a_fold"/>
</dbReference>
<evidence type="ECO:0000256" key="6">
    <source>
        <dbReference type="ARBA" id="ARBA00023146"/>
    </source>
</evidence>
<dbReference type="PANTHER" id="PTHR43311:SF1">
    <property type="entry name" value="GLUTAMYL-Q TRNA(ASP) SYNTHETASE"/>
    <property type="match status" value="1"/>
</dbReference>
<dbReference type="PROSITE" id="PS00178">
    <property type="entry name" value="AA_TRNA_LIGASE_I"/>
    <property type="match status" value="1"/>
</dbReference>
<keyword evidence="7" id="KW-0648">Protein biosynthesis</keyword>
<evidence type="ECO:0000256" key="3">
    <source>
        <dbReference type="ARBA" id="ARBA00022741"/>
    </source>
</evidence>
<name>A0ABW0KTD6_9BACT</name>
<evidence type="ECO:0000256" key="5">
    <source>
        <dbReference type="ARBA" id="ARBA00022840"/>
    </source>
</evidence>
<evidence type="ECO:0000259" key="8">
    <source>
        <dbReference type="Pfam" id="PF00749"/>
    </source>
</evidence>
<protein>
    <submittedName>
        <fullName evidence="9">tRNA glutamyl-Q(34) synthetase GluQRS</fullName>
        <ecNumber evidence="9">6.1.1.-</ecNumber>
    </submittedName>
</protein>
<keyword evidence="3 7" id="KW-0547">Nucleotide-binding</keyword>
<evidence type="ECO:0000313" key="10">
    <source>
        <dbReference type="Proteomes" id="UP001596052"/>
    </source>
</evidence>
<evidence type="ECO:0000256" key="2">
    <source>
        <dbReference type="ARBA" id="ARBA00022723"/>
    </source>
</evidence>
<dbReference type="NCBIfam" id="NF004315">
    <property type="entry name" value="PRK05710.1-4"/>
    <property type="match status" value="1"/>
</dbReference>
<dbReference type="InterPro" id="IPR000924">
    <property type="entry name" value="Glu/Gln-tRNA-synth"/>
</dbReference>
<keyword evidence="4" id="KW-0862">Zinc</keyword>
<dbReference type="Pfam" id="PF00749">
    <property type="entry name" value="tRNA-synt_1c"/>
    <property type="match status" value="1"/>
</dbReference>
<evidence type="ECO:0000256" key="1">
    <source>
        <dbReference type="ARBA" id="ARBA00022598"/>
    </source>
</evidence>
<dbReference type="PRINTS" id="PR00987">
    <property type="entry name" value="TRNASYNTHGLU"/>
</dbReference>
<feature type="domain" description="Glutamyl/glutaminyl-tRNA synthetase class Ib catalytic" evidence="8">
    <location>
        <begin position="4"/>
        <end position="275"/>
    </location>
</feature>
<organism evidence="9 10">
    <name type="scientific">Prosthecobacter fluviatilis</name>
    <dbReference type="NCBI Taxonomy" id="445931"/>
    <lineage>
        <taxon>Bacteria</taxon>
        <taxon>Pseudomonadati</taxon>
        <taxon>Verrucomicrobiota</taxon>
        <taxon>Verrucomicrobiia</taxon>
        <taxon>Verrucomicrobiales</taxon>
        <taxon>Verrucomicrobiaceae</taxon>
        <taxon>Prosthecobacter</taxon>
    </lineage>
</organism>
<dbReference type="GO" id="GO:0016874">
    <property type="term" value="F:ligase activity"/>
    <property type="evidence" value="ECO:0007669"/>
    <property type="project" value="UniProtKB-KW"/>
</dbReference>
<dbReference type="EC" id="6.1.1.-" evidence="9"/>
<dbReference type="EMBL" id="JBHSMQ010000005">
    <property type="protein sequence ID" value="MFC5456281.1"/>
    <property type="molecule type" value="Genomic_DNA"/>
</dbReference>
<dbReference type="InterPro" id="IPR049940">
    <property type="entry name" value="GluQ/Sye"/>
</dbReference>
<proteinExistence type="inferred from homology"/>
<evidence type="ECO:0000313" key="9">
    <source>
        <dbReference type="EMBL" id="MFC5456281.1"/>
    </source>
</evidence>
<dbReference type="InterPro" id="IPR020058">
    <property type="entry name" value="Glu/Gln-tRNA-synth_Ib_cat-dom"/>
</dbReference>